<dbReference type="GO" id="GO:0016618">
    <property type="term" value="F:hydroxypyruvate reductase [NAD(P)H] activity"/>
    <property type="evidence" value="ECO:0007669"/>
    <property type="project" value="TreeGrafter"/>
</dbReference>
<protein>
    <submittedName>
        <fullName evidence="6">D-glycerate dehydrogenase</fullName>
    </submittedName>
</protein>
<dbReference type="FunFam" id="3.40.50.720:FF:000462">
    <property type="entry name" value="Glyoxylate reductase (NADP+)"/>
    <property type="match status" value="1"/>
</dbReference>
<dbReference type="InterPro" id="IPR006139">
    <property type="entry name" value="D-isomer_2_OHA_DH_cat_dom"/>
</dbReference>
<dbReference type="InterPro" id="IPR050223">
    <property type="entry name" value="D-isomer_2-hydroxyacid_DH"/>
</dbReference>
<evidence type="ECO:0000313" key="7">
    <source>
        <dbReference type="Proteomes" id="UP000257143"/>
    </source>
</evidence>
<organism evidence="6 7">
    <name type="scientific">Oceanobacillus arenosus</name>
    <dbReference type="NCBI Taxonomy" id="1229153"/>
    <lineage>
        <taxon>Bacteria</taxon>
        <taxon>Bacillati</taxon>
        <taxon>Bacillota</taxon>
        <taxon>Bacilli</taxon>
        <taxon>Bacillales</taxon>
        <taxon>Bacillaceae</taxon>
        <taxon>Oceanobacillus</taxon>
    </lineage>
</organism>
<dbReference type="GO" id="GO:0051287">
    <property type="term" value="F:NAD binding"/>
    <property type="evidence" value="ECO:0007669"/>
    <property type="project" value="InterPro"/>
</dbReference>
<dbReference type="CDD" id="cd05301">
    <property type="entry name" value="GDH"/>
    <property type="match status" value="1"/>
</dbReference>
<dbReference type="Proteomes" id="UP000257143">
    <property type="component" value="Unassembled WGS sequence"/>
</dbReference>
<dbReference type="EMBL" id="PIOC01000016">
    <property type="protein sequence ID" value="RDW18712.1"/>
    <property type="molecule type" value="Genomic_DNA"/>
</dbReference>
<dbReference type="GO" id="GO:0005829">
    <property type="term" value="C:cytosol"/>
    <property type="evidence" value="ECO:0007669"/>
    <property type="project" value="TreeGrafter"/>
</dbReference>
<dbReference type="AlphaFoldDB" id="A0A3D8PSL0"/>
<accession>A0A3D8PSL0</accession>
<dbReference type="Pfam" id="PF00389">
    <property type="entry name" value="2-Hacid_dh"/>
    <property type="match status" value="1"/>
</dbReference>
<dbReference type="Pfam" id="PF02826">
    <property type="entry name" value="2-Hacid_dh_C"/>
    <property type="match status" value="1"/>
</dbReference>
<dbReference type="SUPFAM" id="SSF52283">
    <property type="entry name" value="Formate/glycerate dehydrogenase catalytic domain-like"/>
    <property type="match status" value="1"/>
</dbReference>
<dbReference type="InterPro" id="IPR036291">
    <property type="entry name" value="NAD(P)-bd_dom_sf"/>
</dbReference>
<sequence>MEKQHIYITRKIDDAVFAPYAEQFEIHMWEREEDPVPRDILLEAVKDADGLFCMLSDKIDEELLRHAPNLKVVSNLAVGYDNIDLDEAEKHGVIATNTPDVLTETTADLGFALLMATARRIVEANQYIKTNQWQNWAPYLLAGSDIHHKTIGIVGMGRIGEAIANRAKGFDMNILYHNRSRKPDAEQALEATYVSFDQLIREADFIVSVVPFTKETNKLFNQAAFEKMKSTAIFINISRGATVDEDALVEALKMNKIKAAGLDVFEVEPITNEHPLMQLENAVCIPHIGSASEETRTKMIQLCMDNIAGVLNGTGAKTAIQ</sequence>
<proteinExistence type="inferred from homology"/>
<evidence type="ECO:0000256" key="3">
    <source>
        <dbReference type="RuleBase" id="RU003719"/>
    </source>
</evidence>
<evidence type="ECO:0000259" key="5">
    <source>
        <dbReference type="Pfam" id="PF02826"/>
    </source>
</evidence>
<feature type="domain" description="D-isomer specific 2-hydroxyacid dehydrogenase catalytic" evidence="4">
    <location>
        <begin position="8"/>
        <end position="319"/>
    </location>
</feature>
<feature type="domain" description="D-isomer specific 2-hydroxyacid dehydrogenase NAD-binding" evidence="5">
    <location>
        <begin position="111"/>
        <end position="289"/>
    </location>
</feature>
<dbReference type="SUPFAM" id="SSF51735">
    <property type="entry name" value="NAD(P)-binding Rossmann-fold domains"/>
    <property type="match status" value="1"/>
</dbReference>
<gene>
    <name evidence="6" type="ORF">CWR48_10335</name>
</gene>
<dbReference type="InterPro" id="IPR029752">
    <property type="entry name" value="D-isomer_DH_CS1"/>
</dbReference>
<evidence type="ECO:0000256" key="1">
    <source>
        <dbReference type="ARBA" id="ARBA00005854"/>
    </source>
</evidence>
<reference evidence="7" key="1">
    <citation type="submission" date="2017-11" db="EMBL/GenBank/DDBJ databases">
        <authorList>
            <person name="Zhu W."/>
        </authorList>
    </citation>
    <scope>NUCLEOTIDE SEQUENCE [LARGE SCALE GENOMIC DNA]</scope>
    <source>
        <strain evidence="7">CAU 1183</strain>
    </source>
</reference>
<dbReference type="PROSITE" id="PS00065">
    <property type="entry name" value="D_2_HYDROXYACID_DH_1"/>
    <property type="match status" value="1"/>
</dbReference>
<dbReference type="OrthoDB" id="9805416at2"/>
<dbReference type="PANTHER" id="PTHR10996:SF283">
    <property type="entry name" value="GLYOXYLATE_HYDROXYPYRUVATE REDUCTASE B"/>
    <property type="match status" value="1"/>
</dbReference>
<comment type="similarity">
    <text evidence="1 3">Belongs to the D-isomer specific 2-hydroxyacid dehydrogenase family.</text>
</comment>
<dbReference type="RefSeq" id="WP_115773172.1">
    <property type="nucleotide sequence ID" value="NZ_PIOC01000016.1"/>
</dbReference>
<dbReference type="PANTHER" id="PTHR10996">
    <property type="entry name" value="2-HYDROXYACID DEHYDROGENASE-RELATED"/>
    <property type="match status" value="1"/>
</dbReference>
<evidence type="ECO:0000313" key="6">
    <source>
        <dbReference type="EMBL" id="RDW18712.1"/>
    </source>
</evidence>
<dbReference type="GO" id="GO:0030267">
    <property type="term" value="F:glyoxylate reductase (NADPH) activity"/>
    <property type="evidence" value="ECO:0007669"/>
    <property type="project" value="TreeGrafter"/>
</dbReference>
<dbReference type="InterPro" id="IPR006140">
    <property type="entry name" value="D-isomer_DH_NAD-bd"/>
</dbReference>
<evidence type="ECO:0000259" key="4">
    <source>
        <dbReference type="Pfam" id="PF00389"/>
    </source>
</evidence>
<keyword evidence="7" id="KW-1185">Reference proteome</keyword>
<name>A0A3D8PSL0_9BACI</name>
<evidence type="ECO:0000256" key="2">
    <source>
        <dbReference type="ARBA" id="ARBA00023002"/>
    </source>
</evidence>
<comment type="caution">
    <text evidence="6">The sequence shown here is derived from an EMBL/GenBank/DDBJ whole genome shotgun (WGS) entry which is preliminary data.</text>
</comment>
<keyword evidence="2 3" id="KW-0560">Oxidoreductase</keyword>
<dbReference type="Gene3D" id="3.40.50.720">
    <property type="entry name" value="NAD(P)-binding Rossmann-like Domain"/>
    <property type="match status" value="2"/>
</dbReference>